<protein>
    <submittedName>
        <fullName evidence="1">Uncharacterized protein</fullName>
    </submittedName>
</protein>
<dbReference type="Proteomes" id="UP000601361">
    <property type="component" value="Unassembled WGS sequence"/>
</dbReference>
<gene>
    <name evidence="1" type="ORF">GCM10011378_35590</name>
</gene>
<sequence length="116" mass="13225">MKAAIAPVNEQYSSTLIWPCAKYDCTKHLGFFVDLMLRCIDPGEAMLACVDVIEAMQGPFEPQSLKRNVCRLLNHHHPVVDSSMQLQHELFRTQAAYTLLGKYFTQVDKQWTANPL</sequence>
<keyword evidence="2" id="KW-1185">Reference proteome</keyword>
<reference evidence="2" key="1">
    <citation type="journal article" date="2019" name="Int. J. Syst. Evol. Microbiol.">
        <title>The Global Catalogue of Microorganisms (GCM) 10K type strain sequencing project: providing services to taxonomists for standard genome sequencing and annotation.</title>
        <authorList>
            <consortium name="The Broad Institute Genomics Platform"/>
            <consortium name="The Broad Institute Genome Sequencing Center for Infectious Disease"/>
            <person name="Wu L."/>
            <person name="Ma J."/>
        </authorList>
    </citation>
    <scope>NUCLEOTIDE SEQUENCE [LARGE SCALE GENOMIC DNA]</scope>
    <source>
        <strain evidence="2">CGMCC 1.12990</strain>
    </source>
</reference>
<dbReference type="EMBL" id="BMGS01000010">
    <property type="protein sequence ID" value="GGG56274.1"/>
    <property type="molecule type" value="Genomic_DNA"/>
</dbReference>
<name>A0ABQ1X325_9BACT</name>
<evidence type="ECO:0000313" key="1">
    <source>
        <dbReference type="EMBL" id="GGG56274.1"/>
    </source>
</evidence>
<accession>A0ABQ1X325</accession>
<evidence type="ECO:0000313" key="2">
    <source>
        <dbReference type="Proteomes" id="UP000601361"/>
    </source>
</evidence>
<organism evidence="1 2">
    <name type="scientific">Hymenobacter glacieicola</name>
    <dbReference type="NCBI Taxonomy" id="1562124"/>
    <lineage>
        <taxon>Bacteria</taxon>
        <taxon>Pseudomonadati</taxon>
        <taxon>Bacteroidota</taxon>
        <taxon>Cytophagia</taxon>
        <taxon>Cytophagales</taxon>
        <taxon>Hymenobacteraceae</taxon>
        <taxon>Hymenobacter</taxon>
    </lineage>
</organism>
<comment type="caution">
    <text evidence="1">The sequence shown here is derived from an EMBL/GenBank/DDBJ whole genome shotgun (WGS) entry which is preliminary data.</text>
</comment>
<proteinExistence type="predicted"/>